<dbReference type="InterPro" id="IPR020936">
    <property type="entry name" value="TrhO"/>
</dbReference>
<dbReference type="SUPFAM" id="SSF52821">
    <property type="entry name" value="Rhodanese/Cell cycle control phosphatase"/>
    <property type="match status" value="1"/>
</dbReference>
<reference evidence="3 4" key="1">
    <citation type="submission" date="2016-10" db="EMBL/GenBank/DDBJ databases">
        <authorList>
            <person name="de Groot N.N."/>
        </authorList>
    </citation>
    <scope>NUCLEOTIDE SEQUENCE [LARGE SCALE GENOMIC DNA]</scope>
    <source>
        <strain evidence="3 4">CGMCC 1.7054</strain>
    </source>
</reference>
<evidence type="ECO:0000313" key="4">
    <source>
        <dbReference type="Proteomes" id="UP000198881"/>
    </source>
</evidence>
<dbReference type="HAMAP" id="MF_00469">
    <property type="entry name" value="TrhO"/>
    <property type="match status" value="1"/>
</dbReference>
<protein>
    <recommendedName>
        <fullName evidence="1">tRNA uridine(34) hydroxylase</fullName>
        <ecNumber evidence="1">1.14.-.-</ecNumber>
    </recommendedName>
    <alternativeName>
        <fullName evidence="1">tRNA hydroxylation protein O</fullName>
    </alternativeName>
</protein>
<dbReference type="CDD" id="cd01518">
    <property type="entry name" value="RHOD_YceA"/>
    <property type="match status" value="1"/>
</dbReference>
<dbReference type="PANTHER" id="PTHR43268:SF6">
    <property type="entry name" value="THIOSULFATE SULFURTRANSFERASE_RHODANESE-LIKE DOMAIN-CONTAINING PROTEIN 2"/>
    <property type="match status" value="1"/>
</dbReference>
<comment type="similarity">
    <text evidence="1">Belongs to the TrhO family.</text>
</comment>
<dbReference type="Gene3D" id="3.40.250.10">
    <property type="entry name" value="Rhodanese-like domain"/>
    <property type="match status" value="1"/>
</dbReference>
<dbReference type="Gene3D" id="3.30.70.100">
    <property type="match status" value="1"/>
</dbReference>
<dbReference type="EC" id="1.14.-.-" evidence="1"/>
<feature type="domain" description="Rhodanese" evidence="2">
    <location>
        <begin position="133"/>
        <end position="228"/>
    </location>
</feature>
<dbReference type="OrthoDB" id="9778326at2"/>
<dbReference type="SMART" id="SM00450">
    <property type="entry name" value="RHOD"/>
    <property type="match status" value="1"/>
</dbReference>
<dbReference type="InterPro" id="IPR022111">
    <property type="entry name" value="Rhodanese_C"/>
</dbReference>
<evidence type="ECO:0000256" key="1">
    <source>
        <dbReference type="HAMAP-Rule" id="MF_00469"/>
    </source>
</evidence>
<keyword evidence="1" id="KW-0819">tRNA processing</keyword>
<evidence type="ECO:0000259" key="2">
    <source>
        <dbReference type="PROSITE" id="PS50206"/>
    </source>
</evidence>
<dbReference type="NCBIfam" id="NF001134">
    <property type="entry name" value="PRK00142.1-2"/>
    <property type="match status" value="1"/>
</dbReference>
<dbReference type="InterPro" id="IPR001763">
    <property type="entry name" value="Rhodanese-like_dom"/>
</dbReference>
<dbReference type="Pfam" id="PF12368">
    <property type="entry name" value="Rhodanese_C"/>
    <property type="match status" value="1"/>
</dbReference>
<organism evidence="3 4">
    <name type="scientific">Micrococcus terreus</name>
    <dbReference type="NCBI Taxonomy" id="574650"/>
    <lineage>
        <taxon>Bacteria</taxon>
        <taxon>Bacillati</taxon>
        <taxon>Actinomycetota</taxon>
        <taxon>Actinomycetes</taxon>
        <taxon>Micrococcales</taxon>
        <taxon>Micrococcaceae</taxon>
        <taxon>Micrococcus</taxon>
    </lineage>
</organism>
<accession>A0A1I7MK53</accession>
<dbReference type="InterPro" id="IPR040503">
    <property type="entry name" value="TRHO_N"/>
</dbReference>
<dbReference type="Proteomes" id="UP000198881">
    <property type="component" value="Unassembled WGS sequence"/>
</dbReference>
<keyword evidence="1" id="KW-0560">Oxidoreductase</keyword>
<comment type="function">
    <text evidence="1">Catalyzes oxygen-dependent 5-hydroxyuridine (ho5U) modification at position 34 in tRNAs.</text>
</comment>
<dbReference type="GO" id="GO:0016705">
    <property type="term" value="F:oxidoreductase activity, acting on paired donors, with incorporation or reduction of molecular oxygen"/>
    <property type="evidence" value="ECO:0007669"/>
    <property type="project" value="UniProtKB-UniRule"/>
</dbReference>
<gene>
    <name evidence="1" type="primary">trhO</name>
    <name evidence="3" type="ORF">SAMN04487966_103292</name>
</gene>
<dbReference type="PANTHER" id="PTHR43268">
    <property type="entry name" value="THIOSULFATE SULFURTRANSFERASE/RHODANESE-LIKE DOMAIN-CONTAINING PROTEIN 2"/>
    <property type="match status" value="1"/>
</dbReference>
<name>A0A1I7MK53_9MICC</name>
<proteinExistence type="inferred from homology"/>
<dbReference type="AlphaFoldDB" id="A0A1I7MK53"/>
<dbReference type="Pfam" id="PF00581">
    <property type="entry name" value="Rhodanese"/>
    <property type="match status" value="1"/>
</dbReference>
<sequence length="299" mass="32978">MSQSKIALYYRFAPLSDPEAVRLWQHALASSLGLTGRIIVSPQGINGTVGGPIAAVKQYVKTTRSYTPFQGMEVKWSDGSEQDFPRLTVKVRPELVAFGAPDEVTVTAEGVQDTGVHLKPQELHELMEDREREGRPVVFFDGRNAVEATIGRFKDAVVPDTTTTRDFLTELDSGKYDHLKDQPVVTYCTGGIRCEVLSALMKHRGFEEVYQLDGGIVRYGEAFGDAGHWEGSLYVFDERMHTEFTPDAVTIGRCSRCQSPTSELRNCSDPSCQTLTVLCAECAAATPDRVCTVCQERAA</sequence>
<dbReference type="STRING" id="574650.SAMN04487966_103292"/>
<dbReference type="Pfam" id="PF17773">
    <property type="entry name" value="UPF0176_N"/>
    <property type="match status" value="1"/>
</dbReference>
<dbReference type="EMBL" id="FPCG01000003">
    <property type="protein sequence ID" value="SFV22280.1"/>
    <property type="molecule type" value="Genomic_DNA"/>
</dbReference>
<dbReference type="PROSITE" id="PS50206">
    <property type="entry name" value="RHODANESE_3"/>
    <property type="match status" value="1"/>
</dbReference>
<dbReference type="RefSeq" id="WP_091695988.1">
    <property type="nucleotide sequence ID" value="NZ_FPCG01000003.1"/>
</dbReference>
<dbReference type="InterPro" id="IPR036873">
    <property type="entry name" value="Rhodanese-like_dom_sf"/>
</dbReference>
<dbReference type="GO" id="GO:0006400">
    <property type="term" value="P:tRNA modification"/>
    <property type="evidence" value="ECO:0007669"/>
    <property type="project" value="UniProtKB-UniRule"/>
</dbReference>
<evidence type="ECO:0000313" key="3">
    <source>
        <dbReference type="EMBL" id="SFV22280.1"/>
    </source>
</evidence>
<keyword evidence="4" id="KW-1185">Reference proteome</keyword>
<comment type="catalytic activity">
    <reaction evidence="1">
        <text>uridine(34) in tRNA + AH2 + O2 = 5-hydroxyuridine(34) in tRNA + A + H2O</text>
        <dbReference type="Rhea" id="RHEA:64224"/>
        <dbReference type="Rhea" id="RHEA-COMP:11727"/>
        <dbReference type="Rhea" id="RHEA-COMP:13381"/>
        <dbReference type="ChEBI" id="CHEBI:13193"/>
        <dbReference type="ChEBI" id="CHEBI:15377"/>
        <dbReference type="ChEBI" id="CHEBI:15379"/>
        <dbReference type="ChEBI" id="CHEBI:17499"/>
        <dbReference type="ChEBI" id="CHEBI:65315"/>
        <dbReference type="ChEBI" id="CHEBI:136877"/>
    </reaction>
</comment>